<feature type="compositionally biased region" description="Pro residues" evidence="2">
    <location>
        <begin position="313"/>
        <end position="327"/>
    </location>
</feature>
<dbReference type="Pfam" id="PF13616">
    <property type="entry name" value="Rotamase_3"/>
    <property type="match status" value="1"/>
</dbReference>
<dbReference type="InterPro" id="IPR027304">
    <property type="entry name" value="Trigger_fact/SurA_dom_sf"/>
</dbReference>
<dbReference type="AlphaFoldDB" id="A0A7C1FQP1"/>
<dbReference type="InterPro" id="IPR050245">
    <property type="entry name" value="PrsA_foldase"/>
</dbReference>
<feature type="region of interest" description="Disordered" evidence="2">
    <location>
        <begin position="1"/>
        <end position="29"/>
    </location>
</feature>
<dbReference type="InterPro" id="IPR023058">
    <property type="entry name" value="PPIase_PpiC_CS"/>
</dbReference>
<dbReference type="PROSITE" id="PS01096">
    <property type="entry name" value="PPIC_PPIASE_1"/>
    <property type="match status" value="1"/>
</dbReference>
<dbReference type="Pfam" id="PF13623">
    <property type="entry name" value="SurA_N_2"/>
    <property type="match status" value="1"/>
</dbReference>
<keyword evidence="1" id="KW-0413">Isomerase</keyword>
<dbReference type="GO" id="GO:0003755">
    <property type="term" value="F:peptidyl-prolyl cis-trans isomerase activity"/>
    <property type="evidence" value="ECO:0007669"/>
    <property type="project" value="UniProtKB-KW"/>
</dbReference>
<evidence type="ECO:0000313" key="5">
    <source>
        <dbReference type="EMBL" id="HDX32718.1"/>
    </source>
</evidence>
<keyword evidence="3" id="KW-0812">Transmembrane</keyword>
<accession>A0A7C1FQP1</accession>
<evidence type="ECO:0000256" key="2">
    <source>
        <dbReference type="SAM" id="MobiDB-lite"/>
    </source>
</evidence>
<name>A0A7C1FQP1_9CHLR</name>
<evidence type="ECO:0000259" key="4">
    <source>
        <dbReference type="PROSITE" id="PS50198"/>
    </source>
</evidence>
<keyword evidence="3" id="KW-1133">Transmembrane helix</keyword>
<dbReference type="PROSITE" id="PS50198">
    <property type="entry name" value="PPIC_PPIASE_2"/>
    <property type="match status" value="1"/>
</dbReference>
<keyword evidence="1" id="KW-0697">Rotamase</keyword>
<reference evidence="5" key="1">
    <citation type="journal article" date="2020" name="mSystems">
        <title>Genome- and Community-Level Interaction Insights into Carbon Utilization and Element Cycling Functions of Hydrothermarchaeota in Hydrothermal Sediment.</title>
        <authorList>
            <person name="Zhou Z."/>
            <person name="Liu Y."/>
            <person name="Xu W."/>
            <person name="Pan J."/>
            <person name="Luo Z.H."/>
            <person name="Li M."/>
        </authorList>
    </citation>
    <scope>NUCLEOTIDE SEQUENCE [LARGE SCALE GENOMIC DNA]</scope>
    <source>
        <strain evidence="5">SpSt-289</strain>
    </source>
</reference>
<evidence type="ECO:0000256" key="3">
    <source>
        <dbReference type="SAM" id="Phobius"/>
    </source>
</evidence>
<dbReference type="InterPro" id="IPR046357">
    <property type="entry name" value="PPIase_dom_sf"/>
</dbReference>
<dbReference type="SUPFAM" id="SSF109998">
    <property type="entry name" value="Triger factor/SurA peptide-binding domain-like"/>
    <property type="match status" value="2"/>
</dbReference>
<dbReference type="PANTHER" id="PTHR47245:SF2">
    <property type="entry name" value="PEPTIDYL-PROLYL CIS-TRANS ISOMERASE HP_0175-RELATED"/>
    <property type="match status" value="1"/>
</dbReference>
<feature type="domain" description="PpiC" evidence="4">
    <location>
        <begin position="284"/>
        <end position="412"/>
    </location>
</feature>
<protein>
    <recommendedName>
        <fullName evidence="4">PpiC domain-containing protein</fullName>
    </recommendedName>
</protein>
<dbReference type="Gene3D" id="1.10.4030.10">
    <property type="entry name" value="Porin chaperone SurA, peptide-binding domain"/>
    <property type="match status" value="1"/>
</dbReference>
<proteinExistence type="predicted"/>
<feature type="transmembrane region" description="Helical" evidence="3">
    <location>
        <begin position="39"/>
        <end position="63"/>
    </location>
</feature>
<keyword evidence="3" id="KW-0472">Membrane</keyword>
<dbReference type="Gene3D" id="3.10.50.40">
    <property type="match status" value="1"/>
</dbReference>
<comment type="caution">
    <text evidence="5">The sequence shown here is derived from an EMBL/GenBank/DDBJ whole genome shotgun (WGS) entry which is preliminary data.</text>
</comment>
<dbReference type="InterPro" id="IPR000297">
    <property type="entry name" value="PPIase_PpiC"/>
</dbReference>
<evidence type="ECO:0000256" key="1">
    <source>
        <dbReference type="PROSITE-ProRule" id="PRU00278"/>
    </source>
</evidence>
<dbReference type="PANTHER" id="PTHR47245">
    <property type="entry name" value="PEPTIDYLPROLYL ISOMERASE"/>
    <property type="match status" value="1"/>
</dbReference>
<dbReference type="SUPFAM" id="SSF54534">
    <property type="entry name" value="FKBP-like"/>
    <property type="match status" value="1"/>
</dbReference>
<sequence length="459" mass="50991">MAERNKRKQAAKESNDLERELTRKEQRLRQRDRERHKKLYTFVGVALGAALLFILIGVLYQFLILPRQQVARVGDVSITAEQFWKRVKYEQSQLQNQLIRYQQLEQQFGNQGFFAAQISQLQGTLGSPFALGQQALNAMLEDVIIQQEAAKRGIVVTDEEVEAALREEIANSLGLLTEPQATATAQAQIDATATATAWTPTPTATVDANNPVTATTTPIPTLPVPPTPAIITETLYAETLDTFQKSLQQVAGFTLDEYRQLIRVRLLREKLQEVIADERVATTEEAVHARHILLRIREPAPTPTPLPEGVTPTPTPEGMPTPTPTPEPRNEEQTLALANELRQRLLNGEDFAALAAEYSDDPGSAAQGGDLGWFGRGRMVAPFEEAAFSLAVDEISEPIKTDFGYHIIQVLERDAAHPKDENQLAQERAQAFQSWLNEQLARDDIQRPSNLVSLLPAGL</sequence>
<gene>
    <name evidence="5" type="ORF">ENQ20_14700</name>
</gene>
<feature type="region of interest" description="Disordered" evidence="2">
    <location>
        <begin position="299"/>
        <end position="330"/>
    </location>
</feature>
<organism evidence="5">
    <name type="scientific">Caldilinea aerophila</name>
    <dbReference type="NCBI Taxonomy" id="133453"/>
    <lineage>
        <taxon>Bacteria</taxon>
        <taxon>Bacillati</taxon>
        <taxon>Chloroflexota</taxon>
        <taxon>Caldilineae</taxon>
        <taxon>Caldilineales</taxon>
        <taxon>Caldilineaceae</taxon>
        <taxon>Caldilinea</taxon>
    </lineage>
</organism>
<dbReference type="EMBL" id="DSMG01000151">
    <property type="protein sequence ID" value="HDX32718.1"/>
    <property type="molecule type" value="Genomic_DNA"/>
</dbReference>